<keyword evidence="4" id="KW-1185">Reference proteome</keyword>
<evidence type="ECO:0000256" key="1">
    <source>
        <dbReference type="SAM" id="Phobius"/>
    </source>
</evidence>
<evidence type="ECO:0000313" key="3">
    <source>
        <dbReference type="EMBL" id="BAT71284.1"/>
    </source>
</evidence>
<protein>
    <recommendedName>
        <fullName evidence="2">Zinc finger/thioredoxin putative domain-containing protein</fullName>
    </recommendedName>
</protein>
<dbReference type="SUPFAM" id="SSF48452">
    <property type="entry name" value="TPR-like"/>
    <property type="match status" value="1"/>
</dbReference>
<proteinExistence type="predicted"/>
<keyword evidence="1" id="KW-1133">Transmembrane helix</keyword>
<reference evidence="4" key="1">
    <citation type="journal article" date="2018" name="Science">
        <title>A primordial and reversible TCA cycle in a facultatively chemolithoautotrophic thermophile.</title>
        <authorList>
            <person name="Nunoura T."/>
            <person name="Chikaraishi Y."/>
            <person name="Izaki R."/>
            <person name="Suwa T."/>
            <person name="Sato T."/>
            <person name="Harada T."/>
            <person name="Mori K."/>
            <person name="Kato Y."/>
            <person name="Miyazaki M."/>
            <person name="Shimamura S."/>
            <person name="Yanagawa K."/>
            <person name="Shuto A."/>
            <person name="Ohkouchi N."/>
            <person name="Fujita N."/>
            <person name="Takaki Y."/>
            <person name="Atomi H."/>
            <person name="Takai K."/>
        </authorList>
    </citation>
    <scope>NUCLEOTIDE SEQUENCE [LARGE SCALE GENOMIC DNA]</scope>
    <source>
        <strain evidence="4">DSM 17441 / JCM 13301 / NBRC 103674 / ABI70S6</strain>
    </source>
</reference>
<feature type="domain" description="Zinc finger/thioredoxin putative" evidence="2">
    <location>
        <begin position="1"/>
        <end position="35"/>
    </location>
</feature>
<accession>A0A0S3QSJ0</accession>
<dbReference type="KEGG" id="ttk:TST_0477"/>
<dbReference type="OrthoDB" id="7159357at2"/>
<name>A0A0S3QSJ0_THET7</name>
<keyword evidence="1" id="KW-0812">Transmembrane</keyword>
<dbReference type="Gene3D" id="1.25.40.10">
    <property type="entry name" value="Tetratricopeptide repeat domain"/>
    <property type="match status" value="2"/>
</dbReference>
<dbReference type="Proteomes" id="UP000063234">
    <property type="component" value="Chromosome"/>
</dbReference>
<dbReference type="RefSeq" id="WP_068549202.1">
    <property type="nucleotide sequence ID" value="NZ_AP013035.1"/>
</dbReference>
<dbReference type="AlphaFoldDB" id="A0A0S3QSJ0"/>
<dbReference type="Pfam" id="PF13432">
    <property type="entry name" value="TPR_16"/>
    <property type="match status" value="1"/>
</dbReference>
<gene>
    <name evidence="3" type="ORF">TST_0477</name>
</gene>
<sequence>MQIRCKKCGTKYYVKDELITEKGIKVRCSKCGTTFILKKKRSEPKPSEEKPTEQEVNLDKYLELTKEASFLEELKHSGLTVKMILLALTICVATLIFYSAVRYLKIKTLEKTVYAAVALKYGYTAEAIKELEELIQKDPDNLAYNYLLAKAYYLLDDPKATQYFKNAAKKIEDPGLRGSLLVRAGDINEGIALLQTALITANDTAAVSNDLGVAYLLTGNKDRGFSYLEDAYNSYPFEALFNKTLFGLKNPFEESSKLIEKLYARYPTRVEVLINTAVFFAKKKDYDKALQLLLLAKGEHKFAPIVHHNIGIIYKLKGDERYKAYRASDIIKDDELHTVNYFFLLNPEVKLP</sequence>
<dbReference type="STRING" id="1298851.TST_0477"/>
<evidence type="ECO:0000259" key="2">
    <source>
        <dbReference type="Pfam" id="PF13717"/>
    </source>
</evidence>
<dbReference type="Pfam" id="PF13717">
    <property type="entry name" value="Zn_ribbon_4"/>
    <property type="match status" value="1"/>
</dbReference>
<organism evidence="3 4">
    <name type="scientific">Thermosulfidibacter takaii (strain DSM 17441 / JCM 13301 / NBRC 103674 / ABI70S6)</name>
    <dbReference type="NCBI Taxonomy" id="1298851"/>
    <lineage>
        <taxon>Bacteria</taxon>
        <taxon>Pseudomonadati</taxon>
        <taxon>Thermosulfidibacterota</taxon>
        <taxon>Thermosulfidibacteria</taxon>
        <taxon>Thermosulfidibacterales</taxon>
        <taxon>Thermosulfidibacteraceae</taxon>
    </lineage>
</organism>
<dbReference type="InterPro" id="IPR011990">
    <property type="entry name" value="TPR-like_helical_dom_sf"/>
</dbReference>
<feature type="transmembrane region" description="Helical" evidence="1">
    <location>
        <begin position="79"/>
        <end position="101"/>
    </location>
</feature>
<dbReference type="InterPro" id="IPR011723">
    <property type="entry name" value="Znf/thioredoxin_put"/>
</dbReference>
<keyword evidence="1" id="KW-0472">Membrane</keyword>
<evidence type="ECO:0000313" key="4">
    <source>
        <dbReference type="Proteomes" id="UP000063234"/>
    </source>
</evidence>
<dbReference type="NCBIfam" id="TIGR02098">
    <property type="entry name" value="MJ0042_CXXC"/>
    <property type="match status" value="1"/>
</dbReference>
<dbReference type="EMBL" id="AP013035">
    <property type="protein sequence ID" value="BAT71284.1"/>
    <property type="molecule type" value="Genomic_DNA"/>
</dbReference>